<gene>
    <name evidence="1" type="ORF">CDAR_495591</name>
</gene>
<keyword evidence="2" id="KW-1185">Reference proteome</keyword>
<organism evidence="1 2">
    <name type="scientific">Caerostris darwini</name>
    <dbReference type="NCBI Taxonomy" id="1538125"/>
    <lineage>
        <taxon>Eukaryota</taxon>
        <taxon>Metazoa</taxon>
        <taxon>Ecdysozoa</taxon>
        <taxon>Arthropoda</taxon>
        <taxon>Chelicerata</taxon>
        <taxon>Arachnida</taxon>
        <taxon>Araneae</taxon>
        <taxon>Araneomorphae</taxon>
        <taxon>Entelegynae</taxon>
        <taxon>Araneoidea</taxon>
        <taxon>Araneidae</taxon>
        <taxon>Caerostris</taxon>
    </lineage>
</organism>
<evidence type="ECO:0000313" key="2">
    <source>
        <dbReference type="Proteomes" id="UP001054837"/>
    </source>
</evidence>
<dbReference type="AlphaFoldDB" id="A0AAV4S8H4"/>
<sequence>MTTPERWTFVCISRGLLAVPRSLAIGCDKSGVPFAPSTLALQGFWNCGFCRKAADVQGVGLGEEHCWTLSGYFKDVRVWNDVVWTGKKNDLKTLVNVTSDVVFRCFLSWWRQLLC</sequence>
<accession>A0AAV4S8H4</accession>
<comment type="caution">
    <text evidence="1">The sequence shown here is derived from an EMBL/GenBank/DDBJ whole genome shotgun (WGS) entry which is preliminary data.</text>
</comment>
<name>A0AAV4S8H4_9ARAC</name>
<protein>
    <submittedName>
        <fullName evidence="1">Uncharacterized protein</fullName>
    </submittedName>
</protein>
<reference evidence="1 2" key="1">
    <citation type="submission" date="2021-06" db="EMBL/GenBank/DDBJ databases">
        <title>Caerostris darwini draft genome.</title>
        <authorList>
            <person name="Kono N."/>
            <person name="Arakawa K."/>
        </authorList>
    </citation>
    <scope>NUCLEOTIDE SEQUENCE [LARGE SCALE GENOMIC DNA]</scope>
</reference>
<evidence type="ECO:0000313" key="1">
    <source>
        <dbReference type="EMBL" id="GIY30538.1"/>
    </source>
</evidence>
<proteinExistence type="predicted"/>
<dbReference type="EMBL" id="BPLQ01007511">
    <property type="protein sequence ID" value="GIY30538.1"/>
    <property type="molecule type" value="Genomic_DNA"/>
</dbReference>
<dbReference type="Proteomes" id="UP001054837">
    <property type="component" value="Unassembled WGS sequence"/>
</dbReference>